<evidence type="ECO:0000313" key="2">
    <source>
        <dbReference type="Proteomes" id="UP000092993"/>
    </source>
</evidence>
<accession>A0A1C7LTG5</accession>
<dbReference type="AlphaFoldDB" id="A0A1C7LTG5"/>
<protein>
    <submittedName>
        <fullName evidence="1">Uncharacterized protein</fullName>
    </submittedName>
</protein>
<sequence length="122" mass="13739">MQHSRCAILAGSVDARVIATRLALPSICAIAVPLRVDLMGKLEFHLSRIKYLKYLRWTSPNGSSISYGRTRDEEPDRNMQHWALRASESVLSTAKPESASHCGYATVSRIKYVPIYYPPLNF</sequence>
<comment type="caution">
    <text evidence="1">The sequence shown here is derived from an EMBL/GenBank/DDBJ whole genome shotgun (WGS) entry which is preliminary data.</text>
</comment>
<organism evidence="1 2">
    <name type="scientific">Grifola frondosa</name>
    <name type="common">Maitake</name>
    <name type="synonym">Polyporus frondosus</name>
    <dbReference type="NCBI Taxonomy" id="5627"/>
    <lineage>
        <taxon>Eukaryota</taxon>
        <taxon>Fungi</taxon>
        <taxon>Dikarya</taxon>
        <taxon>Basidiomycota</taxon>
        <taxon>Agaricomycotina</taxon>
        <taxon>Agaricomycetes</taxon>
        <taxon>Polyporales</taxon>
        <taxon>Grifolaceae</taxon>
        <taxon>Grifola</taxon>
    </lineage>
</organism>
<dbReference type="EMBL" id="LUGG01000023">
    <property type="protein sequence ID" value="OBZ67808.1"/>
    <property type="molecule type" value="Genomic_DNA"/>
</dbReference>
<name>A0A1C7LTG5_GRIFR</name>
<keyword evidence="2" id="KW-1185">Reference proteome</keyword>
<evidence type="ECO:0000313" key="1">
    <source>
        <dbReference type="EMBL" id="OBZ67808.1"/>
    </source>
</evidence>
<dbReference type="Proteomes" id="UP000092993">
    <property type="component" value="Unassembled WGS sequence"/>
</dbReference>
<proteinExistence type="predicted"/>
<reference evidence="1 2" key="1">
    <citation type="submission" date="2016-03" db="EMBL/GenBank/DDBJ databases">
        <title>Whole genome sequencing of Grifola frondosa 9006-11.</title>
        <authorList>
            <person name="Min B."/>
            <person name="Park H."/>
            <person name="Kim J.-G."/>
            <person name="Cho H."/>
            <person name="Oh Y.-L."/>
            <person name="Kong W.-S."/>
            <person name="Choi I.-G."/>
        </authorList>
    </citation>
    <scope>NUCLEOTIDE SEQUENCE [LARGE SCALE GENOMIC DNA]</scope>
    <source>
        <strain evidence="1 2">9006-11</strain>
    </source>
</reference>
<dbReference type="OrthoDB" id="3934656at2759"/>
<gene>
    <name evidence="1" type="ORF">A0H81_12432</name>
</gene>